<organism evidence="2 3">
    <name type="scientific">Aporhodopirellula rubra</name>
    <dbReference type="NCBI Taxonomy" id="980271"/>
    <lineage>
        <taxon>Bacteria</taxon>
        <taxon>Pseudomonadati</taxon>
        <taxon>Planctomycetota</taxon>
        <taxon>Planctomycetia</taxon>
        <taxon>Pirellulales</taxon>
        <taxon>Pirellulaceae</taxon>
        <taxon>Aporhodopirellula</taxon>
    </lineage>
</organism>
<keyword evidence="2" id="KW-0378">Hydrolase</keyword>
<keyword evidence="1" id="KW-1133">Transmembrane helix</keyword>
<feature type="transmembrane region" description="Helical" evidence="1">
    <location>
        <begin position="321"/>
        <end position="345"/>
    </location>
</feature>
<keyword evidence="2" id="KW-0482">Metalloprotease</keyword>
<feature type="transmembrane region" description="Helical" evidence="1">
    <location>
        <begin position="250"/>
        <end position="270"/>
    </location>
</feature>
<dbReference type="EMBL" id="JACHXU010000018">
    <property type="protein sequence ID" value="MBB3208747.1"/>
    <property type="molecule type" value="Genomic_DNA"/>
</dbReference>
<evidence type="ECO:0000313" key="3">
    <source>
        <dbReference type="Proteomes" id="UP000536179"/>
    </source>
</evidence>
<comment type="caution">
    <text evidence="2">The sequence shown here is derived from an EMBL/GenBank/DDBJ whole genome shotgun (WGS) entry which is preliminary data.</text>
</comment>
<dbReference type="GO" id="GO:0005737">
    <property type="term" value="C:cytoplasm"/>
    <property type="evidence" value="ECO:0007669"/>
    <property type="project" value="TreeGrafter"/>
</dbReference>
<accession>A0A7W5H6M9</accession>
<protein>
    <submittedName>
        <fullName evidence="2">Putative peptide zinc metalloprotease protein</fullName>
    </submittedName>
</protein>
<feature type="transmembrane region" description="Helical" evidence="1">
    <location>
        <begin position="221"/>
        <end position="244"/>
    </location>
</feature>
<dbReference type="InterPro" id="IPR001193">
    <property type="entry name" value="MBTPS2"/>
</dbReference>
<reference evidence="2 3" key="1">
    <citation type="submission" date="2020-08" db="EMBL/GenBank/DDBJ databases">
        <title>Genomic Encyclopedia of Type Strains, Phase III (KMG-III): the genomes of soil and plant-associated and newly described type strains.</title>
        <authorList>
            <person name="Whitman W."/>
        </authorList>
    </citation>
    <scope>NUCLEOTIDE SEQUENCE [LARGE SCALE GENOMIC DNA]</scope>
    <source>
        <strain evidence="2 3">CECT 8075</strain>
    </source>
</reference>
<keyword evidence="3" id="KW-1185">Reference proteome</keyword>
<dbReference type="AlphaFoldDB" id="A0A7W5H6M9"/>
<name>A0A7W5H6M9_9BACT</name>
<evidence type="ECO:0000313" key="2">
    <source>
        <dbReference type="EMBL" id="MBB3208747.1"/>
    </source>
</evidence>
<dbReference type="Proteomes" id="UP000536179">
    <property type="component" value="Unassembled WGS sequence"/>
</dbReference>
<feature type="transmembrane region" description="Helical" evidence="1">
    <location>
        <begin position="351"/>
        <end position="368"/>
    </location>
</feature>
<proteinExistence type="predicted"/>
<dbReference type="PANTHER" id="PTHR13325:SF3">
    <property type="entry name" value="MEMBRANE-BOUND TRANSCRIPTION FACTOR SITE-2 PROTEASE"/>
    <property type="match status" value="1"/>
</dbReference>
<gene>
    <name evidence="2" type="ORF">FHS27_004580</name>
</gene>
<dbReference type="GO" id="GO:0004222">
    <property type="term" value="F:metalloendopeptidase activity"/>
    <property type="evidence" value="ECO:0007669"/>
    <property type="project" value="InterPro"/>
</dbReference>
<dbReference type="RefSeq" id="WP_184306897.1">
    <property type="nucleotide sequence ID" value="NZ_JACHXU010000018.1"/>
</dbReference>
<keyword evidence="2" id="KW-0645">Protease</keyword>
<dbReference type="GO" id="GO:0031293">
    <property type="term" value="P:membrane protein intracellular domain proteolysis"/>
    <property type="evidence" value="ECO:0007669"/>
    <property type="project" value="TreeGrafter"/>
</dbReference>
<evidence type="ECO:0000256" key="1">
    <source>
        <dbReference type="SAM" id="Phobius"/>
    </source>
</evidence>
<feature type="transmembrane region" description="Helical" evidence="1">
    <location>
        <begin position="123"/>
        <end position="142"/>
    </location>
</feature>
<dbReference type="Gene3D" id="2.40.30.170">
    <property type="match status" value="1"/>
</dbReference>
<keyword evidence="1" id="KW-0812">Transmembrane</keyword>
<sequence length="709" mass="77970">MTAAPLRRDLQVSPLSGNRDCVIVDDIGGRFARVKRSVWEQVRGQAIDANSRPTDAQTLGAIPSVADGPLWQQAVDAGWTESRPVRAAGAAWSLLSIRIPVASIDPIARCLVRWSDLVFAPRAILFWIAAAIAGLIMIVVRWESWAGSIPTLSAYLQSLEPLSVAAIFMITKSVHELGHATACRRLGSRCGVAGIWMLCLMPCPYVDVTEVWRQPNAMRRAAVMASGMIAEGVLCVIAIWAWILSGAAEVQLAAMNIVLVCGVSTILFNANPLMRYDGYFILSDLVDSTNLRGEARRAWQRFLIEPVTRWRFLGRRSWAMLAYHGASAVYRMTLVIAIAAMLLGIADRWGAWRLVASIMALSVVRAIGRRLKGGWAMWNGAGRWNAVSTLRRRGLLLAVIACLIVGMCAPFPRYRHANGVLRCEDAHSIYLPAEGTVEEVTAYVGDQVVRGQRLARVSDPELSLEIASTRGRARVLEHRSRAARLASLQSDRSFGSAMNQNRHAARSQTHAPESQWDVLDAATRAVAAKQDELNRREQKLDVLATTDGVILPSGDLPLTQKDLHQNPIHLFPGVGQPADDRYSWCRIASSDRLQLSMSMDAIDQHDVQVGCKVRFRVPGHASTVFESRISAVSPLHATDSTADPDSASENSNEIDPRVYQAVCDVPESIGVSIDSLPRWEGVRCEAVVHLPPQPLWEDLWQMARDLFGV</sequence>
<feature type="transmembrane region" description="Helical" evidence="1">
    <location>
        <begin position="394"/>
        <end position="412"/>
    </location>
</feature>
<dbReference type="GO" id="GO:0016020">
    <property type="term" value="C:membrane"/>
    <property type="evidence" value="ECO:0007669"/>
    <property type="project" value="InterPro"/>
</dbReference>
<keyword evidence="1" id="KW-0472">Membrane</keyword>
<dbReference type="PANTHER" id="PTHR13325">
    <property type="entry name" value="PROTEASE M50 MEMBRANE-BOUND TRANSCRIPTION FACTOR SITE 2 PROTEASE"/>
    <property type="match status" value="1"/>
</dbReference>